<dbReference type="AlphaFoldDB" id="A0A8H5HC03"/>
<proteinExistence type="predicted"/>
<evidence type="ECO:0008006" key="4">
    <source>
        <dbReference type="Google" id="ProtNLM"/>
    </source>
</evidence>
<dbReference type="OrthoDB" id="1600564at2759"/>
<evidence type="ECO:0000256" key="1">
    <source>
        <dbReference type="ARBA" id="ARBA00022801"/>
    </source>
</evidence>
<accession>A0A8H5HC03</accession>
<organism evidence="2 3">
    <name type="scientific">Collybiopsis confluens</name>
    <dbReference type="NCBI Taxonomy" id="2823264"/>
    <lineage>
        <taxon>Eukaryota</taxon>
        <taxon>Fungi</taxon>
        <taxon>Dikarya</taxon>
        <taxon>Basidiomycota</taxon>
        <taxon>Agaricomycotina</taxon>
        <taxon>Agaricomycetes</taxon>
        <taxon>Agaricomycetidae</taxon>
        <taxon>Agaricales</taxon>
        <taxon>Marasmiineae</taxon>
        <taxon>Omphalotaceae</taxon>
        <taxon>Collybiopsis</taxon>
    </lineage>
</organism>
<name>A0A8H5HC03_9AGAR</name>
<evidence type="ECO:0000313" key="3">
    <source>
        <dbReference type="Proteomes" id="UP000518752"/>
    </source>
</evidence>
<dbReference type="GO" id="GO:0016787">
    <property type="term" value="F:hydrolase activity"/>
    <property type="evidence" value="ECO:0007669"/>
    <property type="project" value="UniProtKB-KW"/>
</dbReference>
<dbReference type="EMBL" id="JAACJN010000063">
    <property type="protein sequence ID" value="KAF5380716.1"/>
    <property type="molecule type" value="Genomic_DNA"/>
</dbReference>
<dbReference type="Gene3D" id="3.40.50.1110">
    <property type="entry name" value="SGNH hydrolase"/>
    <property type="match status" value="1"/>
</dbReference>
<sequence>MYVFTKRGAYMETQPYLSIKMIPLQDVILYSATGYLTKFWTFPRNATEWSVSMKELVLSGNDLTQLKLKALLPEIPGAHVAYFDSHGLFADMFTNPANYLNGTAPLNVTGCINSCVFQVGGTVGDCTEVGSLSDRDSYLWFDELHPSEQADRIVAREMATVMEGKTSQWATWLS</sequence>
<keyword evidence="3" id="KW-1185">Reference proteome</keyword>
<protein>
    <recommendedName>
        <fullName evidence="4">GDSL esterase/lipase</fullName>
    </recommendedName>
</protein>
<dbReference type="Proteomes" id="UP000518752">
    <property type="component" value="Unassembled WGS sequence"/>
</dbReference>
<dbReference type="InterPro" id="IPR051058">
    <property type="entry name" value="GDSL_Est/Lipase"/>
</dbReference>
<evidence type="ECO:0000313" key="2">
    <source>
        <dbReference type="EMBL" id="KAF5380716.1"/>
    </source>
</evidence>
<dbReference type="InterPro" id="IPR036514">
    <property type="entry name" value="SGNH_hydro_sf"/>
</dbReference>
<keyword evidence="1" id="KW-0378">Hydrolase</keyword>
<dbReference type="PANTHER" id="PTHR45648:SF22">
    <property type="entry name" value="GDSL LIPASE_ACYLHYDROLASE FAMILY PROTEIN (AFU_ORTHOLOGUE AFUA_4G14700)"/>
    <property type="match status" value="1"/>
</dbReference>
<reference evidence="2 3" key="1">
    <citation type="journal article" date="2020" name="ISME J.">
        <title>Uncovering the hidden diversity of litter-decomposition mechanisms in mushroom-forming fungi.</title>
        <authorList>
            <person name="Floudas D."/>
            <person name="Bentzer J."/>
            <person name="Ahren D."/>
            <person name="Johansson T."/>
            <person name="Persson P."/>
            <person name="Tunlid A."/>
        </authorList>
    </citation>
    <scope>NUCLEOTIDE SEQUENCE [LARGE SCALE GENOMIC DNA]</scope>
    <source>
        <strain evidence="2 3">CBS 406.79</strain>
    </source>
</reference>
<comment type="caution">
    <text evidence="2">The sequence shown here is derived from an EMBL/GenBank/DDBJ whole genome shotgun (WGS) entry which is preliminary data.</text>
</comment>
<gene>
    <name evidence="2" type="ORF">D9757_007054</name>
</gene>
<dbReference type="PANTHER" id="PTHR45648">
    <property type="entry name" value="GDSL LIPASE/ACYLHYDROLASE FAMILY PROTEIN (AFU_ORTHOLOGUE AFUA_4G14700)"/>
    <property type="match status" value="1"/>
</dbReference>